<dbReference type="AlphaFoldDB" id="A0A8H7AH48"/>
<dbReference type="Proteomes" id="UP000606974">
    <property type="component" value="Unassembled WGS sequence"/>
</dbReference>
<comment type="caution">
    <text evidence="2">The sequence shown here is derived from an EMBL/GenBank/DDBJ whole genome shotgun (WGS) entry which is preliminary data.</text>
</comment>
<organism evidence="2 3">
    <name type="scientific">Endocarpon pusillum</name>
    <dbReference type="NCBI Taxonomy" id="364733"/>
    <lineage>
        <taxon>Eukaryota</taxon>
        <taxon>Fungi</taxon>
        <taxon>Dikarya</taxon>
        <taxon>Ascomycota</taxon>
        <taxon>Pezizomycotina</taxon>
        <taxon>Eurotiomycetes</taxon>
        <taxon>Chaetothyriomycetidae</taxon>
        <taxon>Verrucariales</taxon>
        <taxon>Verrucariaceae</taxon>
        <taxon>Endocarpon</taxon>
    </lineage>
</organism>
<dbReference type="EMBL" id="JAACFV010000046">
    <property type="protein sequence ID" value="KAF7509040.1"/>
    <property type="molecule type" value="Genomic_DNA"/>
</dbReference>
<proteinExistence type="predicted"/>
<gene>
    <name evidence="2" type="ORF">GJ744_008435</name>
</gene>
<evidence type="ECO:0000256" key="1">
    <source>
        <dbReference type="SAM" id="MobiDB-lite"/>
    </source>
</evidence>
<sequence>MIFLSGNGSLQPCDVPDDSSLARNGPQKGPVTEYAFPSFSRRQMQARMHPLKQEDTEEAAWAREVKAMKWLRLCN</sequence>
<feature type="region of interest" description="Disordered" evidence="1">
    <location>
        <begin position="1"/>
        <end position="32"/>
    </location>
</feature>
<reference evidence="2" key="1">
    <citation type="submission" date="2020-02" db="EMBL/GenBank/DDBJ databases">
        <authorList>
            <person name="Palmer J.M."/>
        </authorList>
    </citation>
    <scope>NUCLEOTIDE SEQUENCE</scope>
    <source>
        <strain evidence="2">EPUS1.4</strain>
        <tissue evidence="2">Thallus</tissue>
    </source>
</reference>
<keyword evidence="3" id="KW-1185">Reference proteome</keyword>
<protein>
    <submittedName>
        <fullName evidence="2">Uncharacterized protein</fullName>
    </submittedName>
</protein>
<feature type="compositionally biased region" description="Polar residues" evidence="1">
    <location>
        <begin position="1"/>
        <end position="10"/>
    </location>
</feature>
<evidence type="ECO:0000313" key="2">
    <source>
        <dbReference type="EMBL" id="KAF7509040.1"/>
    </source>
</evidence>
<evidence type="ECO:0000313" key="3">
    <source>
        <dbReference type="Proteomes" id="UP000606974"/>
    </source>
</evidence>
<name>A0A8H7AH48_9EURO</name>
<accession>A0A8H7AH48</accession>